<organism evidence="1 2">
    <name type="scientific">Rubroshorea leprosula</name>
    <dbReference type="NCBI Taxonomy" id="152421"/>
    <lineage>
        <taxon>Eukaryota</taxon>
        <taxon>Viridiplantae</taxon>
        <taxon>Streptophyta</taxon>
        <taxon>Embryophyta</taxon>
        <taxon>Tracheophyta</taxon>
        <taxon>Spermatophyta</taxon>
        <taxon>Magnoliopsida</taxon>
        <taxon>eudicotyledons</taxon>
        <taxon>Gunneridae</taxon>
        <taxon>Pentapetalae</taxon>
        <taxon>rosids</taxon>
        <taxon>malvids</taxon>
        <taxon>Malvales</taxon>
        <taxon>Dipterocarpaceae</taxon>
        <taxon>Rubroshorea</taxon>
    </lineage>
</organism>
<accession>A0AAV5LUZ2</accession>
<reference evidence="1 2" key="1">
    <citation type="journal article" date="2021" name="Commun. Biol.">
        <title>The genome of Shorea leprosula (Dipterocarpaceae) highlights the ecological relevance of drought in aseasonal tropical rainforests.</title>
        <authorList>
            <person name="Ng K.K.S."/>
            <person name="Kobayashi M.J."/>
            <person name="Fawcett J.A."/>
            <person name="Hatakeyama M."/>
            <person name="Paape T."/>
            <person name="Ng C.H."/>
            <person name="Ang C.C."/>
            <person name="Tnah L.H."/>
            <person name="Lee C.T."/>
            <person name="Nishiyama T."/>
            <person name="Sese J."/>
            <person name="O'Brien M.J."/>
            <person name="Copetti D."/>
            <person name="Mohd Noor M.I."/>
            <person name="Ong R.C."/>
            <person name="Putra M."/>
            <person name="Sireger I.Z."/>
            <person name="Indrioko S."/>
            <person name="Kosugi Y."/>
            <person name="Izuno A."/>
            <person name="Isagi Y."/>
            <person name="Lee S.L."/>
            <person name="Shimizu K.K."/>
        </authorList>
    </citation>
    <scope>NUCLEOTIDE SEQUENCE [LARGE SCALE GENOMIC DNA]</scope>
    <source>
        <strain evidence="1">214</strain>
    </source>
</reference>
<dbReference type="AlphaFoldDB" id="A0AAV5LUZ2"/>
<dbReference type="Proteomes" id="UP001054252">
    <property type="component" value="Unassembled WGS sequence"/>
</dbReference>
<keyword evidence="2" id="KW-1185">Reference proteome</keyword>
<evidence type="ECO:0000313" key="1">
    <source>
        <dbReference type="EMBL" id="GKV41010.1"/>
    </source>
</evidence>
<comment type="caution">
    <text evidence="1">The sequence shown here is derived from an EMBL/GenBank/DDBJ whole genome shotgun (WGS) entry which is preliminary data.</text>
</comment>
<dbReference type="EMBL" id="BPVZ01000146">
    <property type="protein sequence ID" value="GKV41010.1"/>
    <property type="molecule type" value="Genomic_DNA"/>
</dbReference>
<sequence>MQEGTWDASFYLFTIFNEDMIIAKAEIKFLQGRNGRQCGNQIRIVISQTSSELATELKKVETNDNLQASRGLVKEIRAKQESGSEKKSSILVSLP</sequence>
<evidence type="ECO:0000313" key="2">
    <source>
        <dbReference type="Proteomes" id="UP001054252"/>
    </source>
</evidence>
<name>A0AAV5LUZ2_9ROSI</name>
<proteinExistence type="predicted"/>
<protein>
    <submittedName>
        <fullName evidence="1">Uncharacterized protein</fullName>
    </submittedName>
</protein>
<gene>
    <name evidence="1" type="ORF">SLEP1_g48591</name>
</gene>